<evidence type="ECO:0000313" key="2">
    <source>
        <dbReference type="Proteomes" id="UP000000272"/>
    </source>
</evidence>
<gene>
    <name evidence="1" type="ordered locus">Toce_1602</name>
</gene>
<organism evidence="1 2">
    <name type="scientific">Thermosediminibacter oceani (strain ATCC BAA-1034 / DSM 16646 / JW/IW-1228P)</name>
    <dbReference type="NCBI Taxonomy" id="555079"/>
    <lineage>
        <taxon>Bacteria</taxon>
        <taxon>Bacillati</taxon>
        <taxon>Bacillota</taxon>
        <taxon>Clostridia</taxon>
        <taxon>Thermosediminibacterales</taxon>
        <taxon>Thermosediminibacteraceae</taxon>
        <taxon>Thermosediminibacter</taxon>
    </lineage>
</organism>
<dbReference type="AlphaFoldDB" id="D9RYB8"/>
<accession>D9RYB8</accession>
<dbReference type="HOGENOM" id="CLU_3206364_0_0_9"/>
<dbReference type="EMBL" id="CP002131">
    <property type="protein sequence ID" value="ADL08342.1"/>
    <property type="molecule type" value="Genomic_DNA"/>
</dbReference>
<proteinExistence type="predicted"/>
<reference evidence="1 2" key="1">
    <citation type="journal article" date="2010" name="Stand. Genomic Sci.">
        <title>Complete genome sequence of Thermosediminibacter oceani type strain (JW/IW-1228P).</title>
        <authorList>
            <person name="Pitluck S."/>
            <person name="Yasawong M."/>
            <person name="Munk C."/>
            <person name="Nolan M."/>
            <person name="Lapidus A."/>
            <person name="Lucas S."/>
            <person name="Glavina Del Rio T."/>
            <person name="Tice H."/>
            <person name="Cheng J.F."/>
            <person name="Bruce D."/>
            <person name="Detter C."/>
            <person name="Tapia R."/>
            <person name="Han C."/>
            <person name="Goodwin L."/>
            <person name="Liolios K."/>
            <person name="Ivanova N."/>
            <person name="Mavromatis K."/>
            <person name="Mikhailova N."/>
            <person name="Pati A."/>
            <person name="Chen A."/>
            <person name="Palaniappan K."/>
            <person name="Land M."/>
            <person name="Hauser L."/>
            <person name="Chang Y.J."/>
            <person name="Jeffries C.D."/>
            <person name="Rohde M."/>
            <person name="Spring S."/>
            <person name="Sikorski J."/>
            <person name="Goker M."/>
            <person name="Woyke T."/>
            <person name="Bristow J."/>
            <person name="Eisen J.A."/>
            <person name="Markowitz V."/>
            <person name="Hugenholtz P."/>
            <person name="Kyrpides N.C."/>
            <person name="Klenk H.P."/>
        </authorList>
    </citation>
    <scope>NUCLEOTIDE SEQUENCE [LARGE SCALE GENOMIC DNA]</scope>
    <source>
        <strain evidence="2">ATCC BAA-1034 / DSM 16646 / JW/IW-1228P</strain>
    </source>
</reference>
<dbReference type="Proteomes" id="UP000000272">
    <property type="component" value="Chromosome"/>
</dbReference>
<dbReference type="STRING" id="555079.Toce_1602"/>
<keyword evidence="2" id="KW-1185">Reference proteome</keyword>
<evidence type="ECO:0000313" key="1">
    <source>
        <dbReference type="EMBL" id="ADL08342.1"/>
    </source>
</evidence>
<sequence>MGDEILKIQELLNQDFFQKINIKSSSGNPLTLILPLITFCFCCRV</sequence>
<protein>
    <submittedName>
        <fullName evidence="1">Uncharacterized protein</fullName>
    </submittedName>
</protein>
<dbReference type="KEGG" id="toc:Toce_1602"/>
<name>D9RYB8_THEOJ</name>